<dbReference type="GO" id="GO:0005886">
    <property type="term" value="C:plasma membrane"/>
    <property type="evidence" value="ECO:0007669"/>
    <property type="project" value="TreeGrafter"/>
</dbReference>
<dbReference type="Pfam" id="PF01545">
    <property type="entry name" value="Cation_efflux"/>
    <property type="match status" value="1"/>
</dbReference>
<evidence type="ECO:0000256" key="5">
    <source>
        <dbReference type="ARBA" id="ARBA00022906"/>
    </source>
</evidence>
<reference evidence="12 13" key="1">
    <citation type="submission" date="2019-02" db="EMBL/GenBank/DDBJ databases">
        <title>Arundinibacter roseus gen. nov., sp. nov., a new member of the family Cytophagaceae.</title>
        <authorList>
            <person name="Szuroczki S."/>
            <person name="Khayer B."/>
            <person name="Sproer C."/>
            <person name="Toumi M."/>
            <person name="Szabo A."/>
            <person name="Felfoldi T."/>
            <person name="Schumann P."/>
            <person name="Toth E."/>
        </authorList>
    </citation>
    <scope>NUCLEOTIDE SEQUENCE [LARGE SCALE GENOMIC DNA]</scope>
    <source>
        <strain evidence="12 13">DMA-k-7a</strain>
    </source>
</reference>
<keyword evidence="8 9" id="KW-0472">Membrane</keyword>
<keyword evidence="13" id="KW-1185">Reference proteome</keyword>
<feature type="domain" description="Cation efflux protein transmembrane" evidence="10">
    <location>
        <begin position="25"/>
        <end position="210"/>
    </location>
</feature>
<dbReference type="InterPro" id="IPR058533">
    <property type="entry name" value="Cation_efflux_TM"/>
</dbReference>
<gene>
    <name evidence="12" type="ORF">EZE20_23530</name>
</gene>
<comment type="subcellular location">
    <subcellularLocation>
        <location evidence="1">Membrane</location>
        <topology evidence="1">Multi-pass membrane protein</topology>
    </subcellularLocation>
</comment>
<feature type="transmembrane region" description="Helical" evidence="9">
    <location>
        <begin position="89"/>
        <end position="109"/>
    </location>
</feature>
<dbReference type="AlphaFoldDB" id="A0A4R4JU50"/>
<keyword evidence="6 9" id="KW-1133">Transmembrane helix</keyword>
<evidence type="ECO:0000256" key="1">
    <source>
        <dbReference type="ARBA" id="ARBA00004141"/>
    </source>
</evidence>
<keyword evidence="5" id="KW-0864">Zinc transport</keyword>
<dbReference type="GO" id="GO:0005385">
    <property type="term" value="F:zinc ion transmembrane transporter activity"/>
    <property type="evidence" value="ECO:0007669"/>
    <property type="project" value="TreeGrafter"/>
</dbReference>
<name>A0A4R4JU50_9BACT</name>
<dbReference type="NCBIfam" id="TIGR01297">
    <property type="entry name" value="CDF"/>
    <property type="match status" value="1"/>
</dbReference>
<evidence type="ECO:0000256" key="8">
    <source>
        <dbReference type="ARBA" id="ARBA00023136"/>
    </source>
</evidence>
<dbReference type="OrthoDB" id="9809646at2"/>
<organism evidence="12 13">
    <name type="scientific">Arundinibacter roseus</name>
    <dbReference type="NCBI Taxonomy" id="2070510"/>
    <lineage>
        <taxon>Bacteria</taxon>
        <taxon>Pseudomonadati</taxon>
        <taxon>Bacteroidota</taxon>
        <taxon>Cytophagia</taxon>
        <taxon>Cytophagales</taxon>
        <taxon>Spirosomataceae</taxon>
        <taxon>Arundinibacter</taxon>
    </lineage>
</organism>
<feature type="transmembrane region" description="Helical" evidence="9">
    <location>
        <begin position="157"/>
        <end position="178"/>
    </location>
</feature>
<dbReference type="RefSeq" id="WP_132122413.1">
    <property type="nucleotide sequence ID" value="NZ_SMJU01000027.1"/>
</dbReference>
<evidence type="ECO:0000256" key="9">
    <source>
        <dbReference type="SAM" id="Phobius"/>
    </source>
</evidence>
<evidence type="ECO:0000256" key="3">
    <source>
        <dbReference type="ARBA" id="ARBA00022448"/>
    </source>
</evidence>
<evidence type="ECO:0000256" key="6">
    <source>
        <dbReference type="ARBA" id="ARBA00022989"/>
    </source>
</evidence>
<dbReference type="SUPFAM" id="SSF160240">
    <property type="entry name" value="Cation efflux protein cytoplasmic domain-like"/>
    <property type="match status" value="1"/>
</dbReference>
<keyword evidence="5" id="KW-0862">Zinc</keyword>
<feature type="transmembrane region" description="Helical" evidence="9">
    <location>
        <begin position="184"/>
        <end position="206"/>
    </location>
</feature>
<dbReference type="Pfam" id="PF16916">
    <property type="entry name" value="ZT_dimer"/>
    <property type="match status" value="1"/>
</dbReference>
<feature type="transmembrane region" description="Helical" evidence="9">
    <location>
        <begin position="125"/>
        <end position="145"/>
    </location>
</feature>
<feature type="transmembrane region" description="Helical" evidence="9">
    <location>
        <begin position="21"/>
        <end position="44"/>
    </location>
</feature>
<dbReference type="InterPro" id="IPR050681">
    <property type="entry name" value="CDF/SLC30A"/>
</dbReference>
<keyword evidence="4 9" id="KW-0812">Transmembrane</keyword>
<proteinExistence type="inferred from homology"/>
<evidence type="ECO:0000259" key="10">
    <source>
        <dbReference type="Pfam" id="PF01545"/>
    </source>
</evidence>
<dbReference type="PANTHER" id="PTHR11562:SF17">
    <property type="entry name" value="RE54080P-RELATED"/>
    <property type="match status" value="1"/>
</dbReference>
<dbReference type="Proteomes" id="UP000295706">
    <property type="component" value="Unassembled WGS sequence"/>
</dbReference>
<evidence type="ECO:0000313" key="13">
    <source>
        <dbReference type="Proteomes" id="UP000295706"/>
    </source>
</evidence>
<sequence>MEHAHHHHHHHHAPLETNLNRAFVLGIGLNLGFVLVEAGAGYYYDSLALYSDAGHNLSDVVSLILAMIAFRLAKLPATTTFTYGYRKTTILVSLVNAVVLLAAMAIIAWESVHRLQTPRNVNGEGVALVAGVGIVINTFTAWLFFKDRKNDLNVKGAYLHMAADALVSMGVVLAGILIYYTGWYWLDVVVSLLIVVVVVISTWSLLRDSLILTLDGVPNGIDLEEIESTIRQFELVQEVSHLHVWAMSTTQNALTVHITLREPFGLSDFFSVKESIKHELEHLSIQHSTIEVELPGTAKDCY</sequence>
<feature type="domain" description="Cation efflux protein cytoplasmic" evidence="11">
    <location>
        <begin position="218"/>
        <end position="293"/>
    </location>
</feature>
<accession>A0A4R4JU50</accession>
<evidence type="ECO:0000256" key="4">
    <source>
        <dbReference type="ARBA" id="ARBA00022692"/>
    </source>
</evidence>
<dbReference type="Gene3D" id="1.20.1510.10">
    <property type="entry name" value="Cation efflux protein transmembrane domain"/>
    <property type="match status" value="1"/>
</dbReference>
<dbReference type="PANTHER" id="PTHR11562">
    <property type="entry name" value="CATION EFFLUX PROTEIN/ ZINC TRANSPORTER"/>
    <property type="match status" value="1"/>
</dbReference>
<dbReference type="InterPro" id="IPR027469">
    <property type="entry name" value="Cation_efflux_TMD_sf"/>
</dbReference>
<comment type="similarity">
    <text evidence="2">Belongs to the cation diffusion facilitator (CDF) transporter (TC 2.A.4) family. SLC30A subfamily.</text>
</comment>
<evidence type="ECO:0000259" key="11">
    <source>
        <dbReference type="Pfam" id="PF16916"/>
    </source>
</evidence>
<comment type="caution">
    <text evidence="12">The sequence shown here is derived from an EMBL/GenBank/DDBJ whole genome shotgun (WGS) entry which is preliminary data.</text>
</comment>
<dbReference type="InterPro" id="IPR002524">
    <property type="entry name" value="Cation_efflux"/>
</dbReference>
<evidence type="ECO:0000313" key="12">
    <source>
        <dbReference type="EMBL" id="TDB57351.1"/>
    </source>
</evidence>
<dbReference type="InterPro" id="IPR027470">
    <property type="entry name" value="Cation_efflux_CTD"/>
</dbReference>
<keyword evidence="3" id="KW-0813">Transport</keyword>
<keyword evidence="7" id="KW-0406">Ion transport</keyword>
<evidence type="ECO:0000256" key="7">
    <source>
        <dbReference type="ARBA" id="ARBA00023065"/>
    </source>
</evidence>
<dbReference type="SUPFAM" id="SSF161111">
    <property type="entry name" value="Cation efflux protein transmembrane domain-like"/>
    <property type="match status" value="1"/>
</dbReference>
<evidence type="ECO:0000256" key="2">
    <source>
        <dbReference type="ARBA" id="ARBA00008873"/>
    </source>
</evidence>
<protein>
    <submittedName>
        <fullName evidence="12">Cation transporter</fullName>
    </submittedName>
</protein>
<feature type="transmembrane region" description="Helical" evidence="9">
    <location>
        <begin position="56"/>
        <end position="77"/>
    </location>
</feature>
<dbReference type="EMBL" id="SMJU01000027">
    <property type="protein sequence ID" value="TDB57351.1"/>
    <property type="molecule type" value="Genomic_DNA"/>
</dbReference>
<dbReference type="InterPro" id="IPR036837">
    <property type="entry name" value="Cation_efflux_CTD_sf"/>
</dbReference>